<dbReference type="EMBL" id="ML769386">
    <property type="protein sequence ID" value="KAE9410174.1"/>
    <property type="molecule type" value="Genomic_DNA"/>
</dbReference>
<evidence type="ECO:0000313" key="3">
    <source>
        <dbReference type="Proteomes" id="UP000799118"/>
    </source>
</evidence>
<evidence type="ECO:0000313" key="2">
    <source>
        <dbReference type="EMBL" id="KAE9410174.1"/>
    </source>
</evidence>
<accession>A0A6A4IPG3</accession>
<evidence type="ECO:0000259" key="1">
    <source>
        <dbReference type="Pfam" id="PF01979"/>
    </source>
</evidence>
<dbReference type="Proteomes" id="UP000799118">
    <property type="component" value="Unassembled WGS sequence"/>
</dbReference>
<dbReference type="OrthoDB" id="10258955at2759"/>
<dbReference type="Gene3D" id="3.20.20.140">
    <property type="entry name" value="Metal-dependent hydrolases"/>
    <property type="match status" value="2"/>
</dbReference>
<organism evidence="2 3">
    <name type="scientific">Gymnopus androsaceus JB14</name>
    <dbReference type="NCBI Taxonomy" id="1447944"/>
    <lineage>
        <taxon>Eukaryota</taxon>
        <taxon>Fungi</taxon>
        <taxon>Dikarya</taxon>
        <taxon>Basidiomycota</taxon>
        <taxon>Agaricomycotina</taxon>
        <taxon>Agaricomycetes</taxon>
        <taxon>Agaricomycetidae</taxon>
        <taxon>Agaricales</taxon>
        <taxon>Marasmiineae</taxon>
        <taxon>Omphalotaceae</taxon>
        <taxon>Gymnopus</taxon>
    </lineage>
</organism>
<sequence>MSEKLPVLRTTPSLSRRIFPVLSLLVFCLALWTYGRLLPVGSWSTDEQQQRLVHIPRNAQELLRKCSALRTRPRTYPSSSLGKRTVSDRYEPGSQNMSYLITNATIFTGMKNQDGSVQVIAGGDLLMTNGLVRGVGTDLPRDLLAAVEPSKLTVIKANGSWVTPGLVDVNSQLGIFSSPALRGANDFDSEKGPVLPWLRSIDGLHTRDNGFELAMAAGVTSAQVLVGASNSIGGQAFVIKLRRTAEGSAFSMVVDPPHGLNGTDKEIVDEDHLKWRHLMQSCGEKTRRYGNRMDIMWSLRSAYHEARMVMKTQDDFCAKAEAGVWDIDESTFPDNYQWEMLVDVLRGKVKVTSDCSEALDIDNMVRLSNEFDFPLAIFLHASEAYLVPALVNASESGNEAPAIALLSTNHRHSRESYRGSEFAPAILAGRNFSIIMTTDYPVVNSRQLIDEARKAYHFGLTEDLAISSVTSAPANALGLGHRIGKLQEGYDADVVMWDTHALQLGSTPVQVWIDGIRQIPLTKTSGRSTYSIGTAPKEIVEPDQSRMSAPGQPSYEKEAQETLDWDGLAPLRGTREERRVVFRNVKEVWIRGKEKIEESFTAEGDDLGVVVVEQGKITCVGPLDDCVGSDDEHAVEYDLHGGSVSPGLLTFGSPLGLEEISSEPSTTDGQLFHALVVDVPPIFHDVGGMVRAVDALMFETRHAKMAYRFGVTTATSSLAKPHRLYESDDSMIWGTSTTFSTAAMHALEPGAIVQTETALHIRITRPRFDVHSPATSVSSQLATLRRLLYGWESRDTDTGLMFRKAAEGVIPLVVEVHNADIMASLIILKAEVNAKIGGQMRMVFVGATEAWLLAKELSEARVGVILTSLKPIAATWDQRRILPGPPLTNQTTLGILLESGVAVGIGIEHPQLAIETRFQLSQAFHDSVPFLTPREAYGLATTNLERLLGVKGIDPESADLVAFDGGSAFNLTSKAVAVISPQRGVVDVL</sequence>
<gene>
    <name evidence="2" type="ORF">BT96DRAFT_984479</name>
</gene>
<dbReference type="InterPro" id="IPR006680">
    <property type="entry name" value="Amidohydro-rel"/>
</dbReference>
<keyword evidence="3" id="KW-1185">Reference proteome</keyword>
<dbReference type="Pfam" id="PF01979">
    <property type="entry name" value="Amidohydro_1"/>
    <property type="match status" value="1"/>
</dbReference>
<feature type="domain" description="Amidohydrolase-related" evidence="1">
    <location>
        <begin position="410"/>
        <end position="515"/>
    </location>
</feature>
<dbReference type="AlphaFoldDB" id="A0A6A4IPG3"/>
<dbReference type="GO" id="GO:0016810">
    <property type="term" value="F:hydrolase activity, acting on carbon-nitrogen (but not peptide) bonds"/>
    <property type="evidence" value="ECO:0007669"/>
    <property type="project" value="InterPro"/>
</dbReference>
<dbReference type="InterPro" id="IPR011059">
    <property type="entry name" value="Metal-dep_hydrolase_composite"/>
</dbReference>
<dbReference type="InterPro" id="IPR032466">
    <property type="entry name" value="Metal_Hydrolase"/>
</dbReference>
<proteinExistence type="predicted"/>
<dbReference type="InterPro" id="IPR051781">
    <property type="entry name" value="Metallo-dep_Hydrolase"/>
</dbReference>
<dbReference type="PANTHER" id="PTHR43135">
    <property type="entry name" value="ALPHA-D-RIBOSE 1-METHYLPHOSPHONATE 5-TRIPHOSPHATE DIPHOSPHATASE"/>
    <property type="match status" value="1"/>
</dbReference>
<dbReference type="PANTHER" id="PTHR43135:SF3">
    <property type="entry name" value="ALPHA-D-RIBOSE 1-METHYLPHOSPHONATE 5-TRIPHOSPHATE DIPHOSPHATASE"/>
    <property type="match status" value="1"/>
</dbReference>
<dbReference type="SUPFAM" id="SSF51556">
    <property type="entry name" value="Metallo-dependent hydrolases"/>
    <property type="match status" value="1"/>
</dbReference>
<dbReference type="SUPFAM" id="SSF51338">
    <property type="entry name" value="Composite domain of metallo-dependent hydrolases"/>
    <property type="match status" value="1"/>
</dbReference>
<name>A0A6A4IPG3_9AGAR</name>
<reference evidence="2" key="1">
    <citation type="journal article" date="2019" name="Environ. Microbiol.">
        <title>Fungal ecological strategies reflected in gene transcription - a case study of two litter decomposers.</title>
        <authorList>
            <person name="Barbi F."/>
            <person name="Kohler A."/>
            <person name="Barry K."/>
            <person name="Baskaran P."/>
            <person name="Daum C."/>
            <person name="Fauchery L."/>
            <person name="Ihrmark K."/>
            <person name="Kuo A."/>
            <person name="LaButti K."/>
            <person name="Lipzen A."/>
            <person name="Morin E."/>
            <person name="Grigoriev I.V."/>
            <person name="Henrissat B."/>
            <person name="Lindahl B."/>
            <person name="Martin F."/>
        </authorList>
    </citation>
    <scope>NUCLEOTIDE SEQUENCE</scope>
    <source>
        <strain evidence="2">JB14</strain>
    </source>
</reference>
<protein>
    <recommendedName>
        <fullName evidence="1">Amidohydrolase-related domain-containing protein</fullName>
    </recommendedName>
</protein>